<evidence type="ECO:0000313" key="3">
    <source>
        <dbReference type="Proteomes" id="UP000240971"/>
    </source>
</evidence>
<evidence type="ECO:0000256" key="1">
    <source>
        <dbReference type="SAM" id="Phobius"/>
    </source>
</evidence>
<keyword evidence="1" id="KW-0472">Membrane</keyword>
<dbReference type="EMBL" id="PYAW01000003">
    <property type="protein sequence ID" value="PSL46371.1"/>
    <property type="molecule type" value="Genomic_DNA"/>
</dbReference>
<keyword evidence="1" id="KW-1133">Transmembrane helix</keyword>
<keyword evidence="3" id="KW-1185">Reference proteome</keyword>
<keyword evidence="1" id="KW-0812">Transmembrane</keyword>
<protein>
    <submittedName>
        <fullName evidence="2">Putative membrane protein</fullName>
    </submittedName>
</protein>
<comment type="caution">
    <text evidence="2">The sequence shown here is derived from an EMBL/GenBank/DDBJ whole genome shotgun (WGS) entry which is preliminary data.</text>
</comment>
<dbReference type="OrthoDB" id="772592at2"/>
<dbReference type="Pfam" id="PF08592">
    <property type="entry name" value="Anthrone_oxy"/>
    <property type="match status" value="1"/>
</dbReference>
<organism evidence="2 3">
    <name type="scientific">Chitinophaga niastensis</name>
    <dbReference type="NCBI Taxonomy" id="536980"/>
    <lineage>
        <taxon>Bacteria</taxon>
        <taxon>Pseudomonadati</taxon>
        <taxon>Bacteroidota</taxon>
        <taxon>Chitinophagia</taxon>
        <taxon>Chitinophagales</taxon>
        <taxon>Chitinophagaceae</taxon>
        <taxon>Chitinophaga</taxon>
    </lineage>
</organism>
<sequence length="164" mass="18024">MTLQKIILLIAATTTGLVAGVFYTWSCSVTTGLARMPDEAYIATIQTFNKAILNPVFFISFLGTLVMLPLATYLNYTSFHSPRFLLLLAATIVYLIGGFGVTAFGNVPLNDMMEAFNLHAASAAEMAAQRIRFEQPWNTLNNVRTITSILSMMLVTLACLSDER</sequence>
<evidence type="ECO:0000313" key="2">
    <source>
        <dbReference type="EMBL" id="PSL46371.1"/>
    </source>
</evidence>
<accession>A0A2P8HJI2</accession>
<dbReference type="AlphaFoldDB" id="A0A2P8HJI2"/>
<feature type="transmembrane region" description="Helical" evidence="1">
    <location>
        <begin position="56"/>
        <end position="77"/>
    </location>
</feature>
<dbReference type="InterPro" id="IPR013901">
    <property type="entry name" value="Anthrone_oxy"/>
</dbReference>
<proteinExistence type="predicted"/>
<reference evidence="2 3" key="1">
    <citation type="submission" date="2018-03" db="EMBL/GenBank/DDBJ databases">
        <title>Genomic Encyclopedia of Archaeal and Bacterial Type Strains, Phase II (KMG-II): from individual species to whole genera.</title>
        <authorList>
            <person name="Goeker M."/>
        </authorList>
    </citation>
    <scope>NUCLEOTIDE SEQUENCE [LARGE SCALE GENOMIC DNA]</scope>
    <source>
        <strain evidence="2 3">DSM 24859</strain>
    </source>
</reference>
<feature type="transmembrane region" description="Helical" evidence="1">
    <location>
        <begin position="84"/>
        <end position="104"/>
    </location>
</feature>
<dbReference type="Proteomes" id="UP000240971">
    <property type="component" value="Unassembled WGS sequence"/>
</dbReference>
<feature type="transmembrane region" description="Helical" evidence="1">
    <location>
        <begin position="7"/>
        <end position="26"/>
    </location>
</feature>
<gene>
    <name evidence="2" type="ORF">CLV51_103349</name>
</gene>
<dbReference type="RefSeq" id="WP_106529158.1">
    <property type="nucleotide sequence ID" value="NZ_PYAW01000003.1"/>
</dbReference>
<name>A0A2P8HJI2_CHINA</name>